<comment type="cofactor">
    <cofactor evidence="11">
        <name>heme</name>
        <dbReference type="ChEBI" id="CHEBI:30413"/>
    </cofactor>
</comment>
<comment type="similarity">
    <text evidence="2 12">Belongs to the cytochrome P450 family.</text>
</comment>
<dbReference type="GO" id="GO:0005506">
    <property type="term" value="F:iron ion binding"/>
    <property type="evidence" value="ECO:0007669"/>
    <property type="project" value="InterPro"/>
</dbReference>
<dbReference type="PROSITE" id="PS00086">
    <property type="entry name" value="CYTOCHROME_P450"/>
    <property type="match status" value="1"/>
</dbReference>
<proteinExistence type="inferred from homology"/>
<dbReference type="PRINTS" id="PR00385">
    <property type="entry name" value="P450"/>
</dbReference>
<keyword evidence="5 11" id="KW-0479">Metal-binding</keyword>
<dbReference type="Gene3D" id="1.10.630.10">
    <property type="entry name" value="Cytochrome P450"/>
    <property type="match status" value="2"/>
</dbReference>
<evidence type="ECO:0000256" key="2">
    <source>
        <dbReference type="ARBA" id="ARBA00010617"/>
    </source>
</evidence>
<dbReference type="InterPro" id="IPR050665">
    <property type="entry name" value="Cytochrome_P450_Monooxygen"/>
</dbReference>
<comment type="subcellular location">
    <subcellularLocation>
        <location evidence="1">Membrane</location>
    </subcellularLocation>
</comment>
<evidence type="ECO:0000256" key="11">
    <source>
        <dbReference type="PIRSR" id="PIRSR602403-1"/>
    </source>
</evidence>
<keyword evidence="3 11" id="KW-0349">Heme</keyword>
<organism evidence="13 14">
    <name type="scientific">Tagetes erecta</name>
    <name type="common">African marigold</name>
    <dbReference type="NCBI Taxonomy" id="13708"/>
    <lineage>
        <taxon>Eukaryota</taxon>
        <taxon>Viridiplantae</taxon>
        <taxon>Streptophyta</taxon>
        <taxon>Embryophyta</taxon>
        <taxon>Tracheophyta</taxon>
        <taxon>Spermatophyta</taxon>
        <taxon>Magnoliopsida</taxon>
        <taxon>eudicotyledons</taxon>
        <taxon>Gunneridae</taxon>
        <taxon>Pentapetalae</taxon>
        <taxon>asterids</taxon>
        <taxon>campanulids</taxon>
        <taxon>Asterales</taxon>
        <taxon>Asteraceae</taxon>
        <taxon>Asteroideae</taxon>
        <taxon>Heliantheae alliance</taxon>
        <taxon>Tageteae</taxon>
        <taxon>Tagetes</taxon>
    </lineage>
</organism>
<evidence type="ECO:0000313" key="14">
    <source>
        <dbReference type="Proteomes" id="UP001229421"/>
    </source>
</evidence>
<dbReference type="Pfam" id="PF00067">
    <property type="entry name" value="p450"/>
    <property type="match status" value="2"/>
</dbReference>
<dbReference type="EMBL" id="JAUHHV010000008">
    <property type="protein sequence ID" value="KAK1416221.1"/>
    <property type="molecule type" value="Genomic_DNA"/>
</dbReference>
<evidence type="ECO:0000256" key="4">
    <source>
        <dbReference type="ARBA" id="ARBA00022692"/>
    </source>
</evidence>
<dbReference type="GO" id="GO:0016020">
    <property type="term" value="C:membrane"/>
    <property type="evidence" value="ECO:0007669"/>
    <property type="project" value="UniProtKB-SubCell"/>
</dbReference>
<sequence length="313" mass="35561">MLKISTSLPMDILHRIFPRVQPHIDSWFKIYGENFLFLYGSQAELVVTEPELLKKIMSVKEISVKRPGGGPIYKKLVGDGLIMSHGDKWAKQRKVAIHAFTGERMIFKDKDDVESDKLEASMHYLIMQMIRRRETTILLGNEDDSTPDYLGLLLKAHHNNTDDDYKLSIQDMGMIINETLRLYPSAVFTSRKVLKETRVGKLVLPRNLNVQIPISALHQDPEIWGEDVHLFKPERFSQGIAKAVNNNPGAYIPFGYGPRTCVGANFAITEAKITLSMILQCYRFALSPNYVHEPVQHVALCPKSGVQIMLQDL</sequence>
<reference evidence="13" key="1">
    <citation type="journal article" date="2023" name="bioRxiv">
        <title>Improved chromosome-level genome assembly for marigold (Tagetes erecta).</title>
        <authorList>
            <person name="Jiang F."/>
            <person name="Yuan L."/>
            <person name="Wang S."/>
            <person name="Wang H."/>
            <person name="Xu D."/>
            <person name="Wang A."/>
            <person name="Fan W."/>
        </authorList>
    </citation>
    <scope>NUCLEOTIDE SEQUENCE</scope>
    <source>
        <strain evidence="13">WSJ</strain>
        <tissue evidence="13">Leaf</tissue>
    </source>
</reference>
<dbReference type="SUPFAM" id="SSF48264">
    <property type="entry name" value="Cytochrome P450"/>
    <property type="match status" value="1"/>
</dbReference>
<protein>
    <recommendedName>
        <fullName evidence="15">Cytochrome P450</fullName>
    </recommendedName>
</protein>
<dbReference type="PANTHER" id="PTHR24282:SF266">
    <property type="entry name" value="CYTOCHROME P450-RELATED"/>
    <property type="match status" value="1"/>
</dbReference>
<dbReference type="InterPro" id="IPR036396">
    <property type="entry name" value="Cyt_P450_sf"/>
</dbReference>
<dbReference type="GO" id="GO:0016705">
    <property type="term" value="F:oxidoreductase activity, acting on paired donors, with incorporation or reduction of molecular oxygen"/>
    <property type="evidence" value="ECO:0007669"/>
    <property type="project" value="InterPro"/>
</dbReference>
<evidence type="ECO:0000256" key="9">
    <source>
        <dbReference type="ARBA" id="ARBA00023033"/>
    </source>
</evidence>
<keyword evidence="10" id="KW-0472">Membrane</keyword>
<keyword evidence="8 11" id="KW-0408">Iron</keyword>
<evidence type="ECO:0000256" key="5">
    <source>
        <dbReference type="ARBA" id="ARBA00022723"/>
    </source>
</evidence>
<dbReference type="InterPro" id="IPR002403">
    <property type="entry name" value="Cyt_P450_E_grp-IV"/>
</dbReference>
<dbReference type="InterPro" id="IPR017972">
    <property type="entry name" value="Cyt_P450_CS"/>
</dbReference>
<keyword evidence="6" id="KW-1133">Transmembrane helix</keyword>
<evidence type="ECO:0008006" key="15">
    <source>
        <dbReference type="Google" id="ProtNLM"/>
    </source>
</evidence>
<evidence type="ECO:0000256" key="12">
    <source>
        <dbReference type="RuleBase" id="RU000461"/>
    </source>
</evidence>
<evidence type="ECO:0000256" key="10">
    <source>
        <dbReference type="ARBA" id="ARBA00023136"/>
    </source>
</evidence>
<evidence type="ECO:0000256" key="6">
    <source>
        <dbReference type="ARBA" id="ARBA00022989"/>
    </source>
</evidence>
<evidence type="ECO:0000256" key="1">
    <source>
        <dbReference type="ARBA" id="ARBA00004370"/>
    </source>
</evidence>
<dbReference type="PANTHER" id="PTHR24282">
    <property type="entry name" value="CYTOCHROME P450 FAMILY MEMBER"/>
    <property type="match status" value="1"/>
</dbReference>
<keyword evidence="9 12" id="KW-0503">Monooxygenase</keyword>
<evidence type="ECO:0000256" key="3">
    <source>
        <dbReference type="ARBA" id="ARBA00022617"/>
    </source>
</evidence>
<keyword evidence="4" id="KW-0812">Transmembrane</keyword>
<dbReference type="Proteomes" id="UP001229421">
    <property type="component" value="Unassembled WGS sequence"/>
</dbReference>
<name>A0AAD8NPS3_TARER</name>
<dbReference type="InterPro" id="IPR001128">
    <property type="entry name" value="Cyt_P450"/>
</dbReference>
<dbReference type="GO" id="GO:0004497">
    <property type="term" value="F:monooxygenase activity"/>
    <property type="evidence" value="ECO:0007669"/>
    <property type="project" value="UniProtKB-KW"/>
</dbReference>
<evidence type="ECO:0000256" key="7">
    <source>
        <dbReference type="ARBA" id="ARBA00023002"/>
    </source>
</evidence>
<accession>A0AAD8NPS3</accession>
<dbReference type="AlphaFoldDB" id="A0AAD8NPS3"/>
<evidence type="ECO:0000256" key="8">
    <source>
        <dbReference type="ARBA" id="ARBA00023004"/>
    </source>
</evidence>
<evidence type="ECO:0000313" key="13">
    <source>
        <dbReference type="EMBL" id="KAK1416221.1"/>
    </source>
</evidence>
<keyword evidence="14" id="KW-1185">Reference proteome</keyword>
<feature type="binding site" description="axial binding residue" evidence="11">
    <location>
        <position position="261"/>
    </location>
    <ligand>
        <name>heme</name>
        <dbReference type="ChEBI" id="CHEBI:30413"/>
    </ligand>
    <ligandPart>
        <name>Fe</name>
        <dbReference type="ChEBI" id="CHEBI:18248"/>
    </ligandPart>
</feature>
<dbReference type="GO" id="GO:0020037">
    <property type="term" value="F:heme binding"/>
    <property type="evidence" value="ECO:0007669"/>
    <property type="project" value="InterPro"/>
</dbReference>
<keyword evidence="7 12" id="KW-0560">Oxidoreductase</keyword>
<dbReference type="PRINTS" id="PR00465">
    <property type="entry name" value="EP450IV"/>
</dbReference>
<gene>
    <name evidence="13" type="ORF">QVD17_32010</name>
</gene>
<comment type="caution">
    <text evidence="13">The sequence shown here is derived from an EMBL/GenBank/DDBJ whole genome shotgun (WGS) entry which is preliminary data.</text>
</comment>